<comment type="caution">
    <text evidence="2">The sequence shown here is derived from an EMBL/GenBank/DDBJ whole genome shotgun (WGS) entry which is preliminary data.</text>
</comment>
<protein>
    <submittedName>
        <fullName evidence="2">Uncharacterized protein</fullName>
    </submittedName>
</protein>
<gene>
    <name evidence="2" type="ORF">NDU88_003047</name>
</gene>
<organism evidence="2 3">
    <name type="scientific">Pleurodeles waltl</name>
    <name type="common">Iberian ribbed newt</name>
    <dbReference type="NCBI Taxonomy" id="8319"/>
    <lineage>
        <taxon>Eukaryota</taxon>
        <taxon>Metazoa</taxon>
        <taxon>Chordata</taxon>
        <taxon>Craniata</taxon>
        <taxon>Vertebrata</taxon>
        <taxon>Euteleostomi</taxon>
        <taxon>Amphibia</taxon>
        <taxon>Batrachia</taxon>
        <taxon>Caudata</taxon>
        <taxon>Salamandroidea</taxon>
        <taxon>Salamandridae</taxon>
        <taxon>Pleurodelinae</taxon>
        <taxon>Pleurodeles</taxon>
    </lineage>
</organism>
<dbReference type="AlphaFoldDB" id="A0AAV7LE94"/>
<keyword evidence="3" id="KW-1185">Reference proteome</keyword>
<reference evidence="2" key="1">
    <citation type="journal article" date="2022" name="bioRxiv">
        <title>Sequencing and chromosome-scale assembly of the giantPleurodeles waltlgenome.</title>
        <authorList>
            <person name="Brown T."/>
            <person name="Elewa A."/>
            <person name="Iarovenko S."/>
            <person name="Subramanian E."/>
            <person name="Araus A.J."/>
            <person name="Petzold A."/>
            <person name="Susuki M."/>
            <person name="Suzuki K.-i.T."/>
            <person name="Hayashi T."/>
            <person name="Toyoda A."/>
            <person name="Oliveira C."/>
            <person name="Osipova E."/>
            <person name="Leigh N.D."/>
            <person name="Simon A."/>
            <person name="Yun M.H."/>
        </authorList>
    </citation>
    <scope>NUCLEOTIDE SEQUENCE</scope>
    <source>
        <strain evidence="2">20211129_DDA</strain>
        <tissue evidence="2">Liver</tissue>
    </source>
</reference>
<name>A0AAV7LE94_PLEWA</name>
<accession>A0AAV7LE94</accession>
<dbReference type="Proteomes" id="UP001066276">
    <property type="component" value="Chromosome 11"/>
</dbReference>
<feature type="region of interest" description="Disordered" evidence="1">
    <location>
        <begin position="1"/>
        <end position="44"/>
    </location>
</feature>
<proteinExistence type="predicted"/>
<feature type="compositionally biased region" description="Polar residues" evidence="1">
    <location>
        <begin position="34"/>
        <end position="44"/>
    </location>
</feature>
<evidence type="ECO:0000313" key="3">
    <source>
        <dbReference type="Proteomes" id="UP001066276"/>
    </source>
</evidence>
<feature type="non-terminal residue" evidence="2">
    <location>
        <position position="129"/>
    </location>
</feature>
<feature type="compositionally biased region" description="Polar residues" evidence="1">
    <location>
        <begin position="70"/>
        <end position="81"/>
    </location>
</feature>
<dbReference type="EMBL" id="JANPWB010000015">
    <property type="protein sequence ID" value="KAJ1089906.1"/>
    <property type="molecule type" value="Genomic_DNA"/>
</dbReference>
<sequence length="129" mass="14025">MAPSTQPPSKLQDSNSNKALSKQLSPPVPAPRARSNTCITTEMKSTLVDKVKTNQVALSKKPVKLCRSEMSPNGIQVSSTRPPLPAKSQMVRENQLSKGQDYRESSELPQQSKSRASEEAPSASRTAMM</sequence>
<evidence type="ECO:0000256" key="1">
    <source>
        <dbReference type="SAM" id="MobiDB-lite"/>
    </source>
</evidence>
<feature type="compositionally biased region" description="Polar residues" evidence="1">
    <location>
        <begin position="7"/>
        <end position="24"/>
    </location>
</feature>
<feature type="region of interest" description="Disordered" evidence="1">
    <location>
        <begin position="64"/>
        <end position="129"/>
    </location>
</feature>
<feature type="compositionally biased region" description="Low complexity" evidence="1">
    <location>
        <begin position="119"/>
        <end position="129"/>
    </location>
</feature>
<evidence type="ECO:0000313" key="2">
    <source>
        <dbReference type="EMBL" id="KAJ1089906.1"/>
    </source>
</evidence>